<dbReference type="AlphaFoldDB" id="A0A9R1W6T3"/>
<protein>
    <submittedName>
        <fullName evidence="1">Uncharacterized protein</fullName>
    </submittedName>
</protein>
<reference evidence="1 2" key="1">
    <citation type="journal article" date="2017" name="Nat. Commun.">
        <title>Genome assembly with in vitro proximity ligation data and whole-genome triplication in lettuce.</title>
        <authorList>
            <person name="Reyes-Chin-Wo S."/>
            <person name="Wang Z."/>
            <person name="Yang X."/>
            <person name="Kozik A."/>
            <person name="Arikit S."/>
            <person name="Song C."/>
            <person name="Xia L."/>
            <person name="Froenicke L."/>
            <person name="Lavelle D.O."/>
            <person name="Truco M.J."/>
            <person name="Xia R."/>
            <person name="Zhu S."/>
            <person name="Xu C."/>
            <person name="Xu H."/>
            <person name="Xu X."/>
            <person name="Cox K."/>
            <person name="Korf I."/>
            <person name="Meyers B.C."/>
            <person name="Michelmore R.W."/>
        </authorList>
    </citation>
    <scope>NUCLEOTIDE SEQUENCE [LARGE SCALE GENOMIC DNA]</scope>
    <source>
        <strain evidence="2">cv. Salinas</strain>
        <tissue evidence="1">Seedlings</tissue>
    </source>
</reference>
<proteinExistence type="predicted"/>
<gene>
    <name evidence="1" type="ORF">LSAT_V11C300101460</name>
</gene>
<comment type="caution">
    <text evidence="1">The sequence shown here is derived from an EMBL/GenBank/DDBJ whole genome shotgun (WGS) entry which is preliminary data.</text>
</comment>
<evidence type="ECO:0000313" key="2">
    <source>
        <dbReference type="Proteomes" id="UP000235145"/>
    </source>
</evidence>
<dbReference type="Proteomes" id="UP000235145">
    <property type="component" value="Unassembled WGS sequence"/>
</dbReference>
<dbReference type="EMBL" id="NBSK02000003">
    <property type="protein sequence ID" value="KAJ0219616.1"/>
    <property type="molecule type" value="Genomic_DNA"/>
</dbReference>
<keyword evidence="2" id="KW-1185">Reference proteome</keyword>
<evidence type="ECO:0000313" key="1">
    <source>
        <dbReference type="EMBL" id="KAJ0219616.1"/>
    </source>
</evidence>
<sequence>MRRSPGAPDGSEKKNFRLENAAHAKPVFFNKNPLYEFLNILCEEDDDDDATDDAQAQSNVELQIHNQELDSEYVQSSDEEELDVDFESSTHNPKVKWNLMKLVFGERYEKPQELNCV</sequence>
<name>A0A9R1W6T3_LACSA</name>
<organism evidence="1 2">
    <name type="scientific">Lactuca sativa</name>
    <name type="common">Garden lettuce</name>
    <dbReference type="NCBI Taxonomy" id="4236"/>
    <lineage>
        <taxon>Eukaryota</taxon>
        <taxon>Viridiplantae</taxon>
        <taxon>Streptophyta</taxon>
        <taxon>Embryophyta</taxon>
        <taxon>Tracheophyta</taxon>
        <taxon>Spermatophyta</taxon>
        <taxon>Magnoliopsida</taxon>
        <taxon>eudicotyledons</taxon>
        <taxon>Gunneridae</taxon>
        <taxon>Pentapetalae</taxon>
        <taxon>asterids</taxon>
        <taxon>campanulids</taxon>
        <taxon>Asterales</taxon>
        <taxon>Asteraceae</taxon>
        <taxon>Cichorioideae</taxon>
        <taxon>Cichorieae</taxon>
        <taxon>Lactucinae</taxon>
        <taxon>Lactuca</taxon>
    </lineage>
</organism>
<accession>A0A9R1W6T3</accession>